<comment type="caution">
    <text evidence="1">The sequence shown here is derived from an EMBL/GenBank/DDBJ whole genome shotgun (WGS) entry which is preliminary data.</text>
</comment>
<proteinExistence type="predicted"/>
<organism evidence="1 2">
    <name type="scientific">Pannus brasiliensis CCIBt3594</name>
    <dbReference type="NCBI Taxonomy" id="1427578"/>
    <lineage>
        <taxon>Bacteria</taxon>
        <taxon>Bacillati</taxon>
        <taxon>Cyanobacteriota</taxon>
        <taxon>Cyanophyceae</taxon>
        <taxon>Oscillatoriophycideae</taxon>
        <taxon>Chroococcales</taxon>
        <taxon>Microcystaceae</taxon>
        <taxon>Pannus</taxon>
    </lineage>
</organism>
<dbReference type="AlphaFoldDB" id="A0AAW9QY24"/>
<keyword evidence="2" id="KW-1185">Reference proteome</keyword>
<dbReference type="RefSeq" id="WP_332867881.1">
    <property type="nucleotide sequence ID" value="NZ_JBAFSM010000102.1"/>
</dbReference>
<reference evidence="1 2" key="1">
    <citation type="submission" date="2024-01" db="EMBL/GenBank/DDBJ databases">
        <title>Genomic insights into the taxonomy and metabolism of the cyanobacterium Pannus brasiliensis CCIBt3594.</title>
        <authorList>
            <person name="Machado M."/>
            <person name="Botero N.B."/>
            <person name="Andreote A.P.D."/>
            <person name="Feitosa A.M.T."/>
            <person name="Popin R."/>
            <person name="Sivonen K."/>
            <person name="Fiore M.F."/>
        </authorList>
    </citation>
    <scope>NUCLEOTIDE SEQUENCE [LARGE SCALE GENOMIC DNA]</scope>
    <source>
        <strain evidence="1 2">CCIBt3594</strain>
    </source>
</reference>
<dbReference type="EMBL" id="JBAFSM010000102">
    <property type="protein sequence ID" value="MEG3440410.1"/>
    <property type="molecule type" value="Genomic_DNA"/>
</dbReference>
<name>A0AAW9QY24_9CHRO</name>
<accession>A0AAW9QY24</accession>
<protein>
    <submittedName>
        <fullName evidence="1">Uncharacterized protein</fullName>
    </submittedName>
</protein>
<dbReference type="Proteomes" id="UP001328733">
    <property type="component" value="Unassembled WGS sequence"/>
</dbReference>
<gene>
    <name evidence="1" type="ORF">V0288_25005</name>
</gene>
<evidence type="ECO:0000313" key="1">
    <source>
        <dbReference type="EMBL" id="MEG3440410.1"/>
    </source>
</evidence>
<evidence type="ECO:0000313" key="2">
    <source>
        <dbReference type="Proteomes" id="UP001328733"/>
    </source>
</evidence>
<sequence length="44" mass="4841">MYTSPGDRRGIFSPAFLETNLRTLAKIKNLSLGRESGVRSQESG</sequence>